<evidence type="ECO:0000313" key="3">
    <source>
        <dbReference type="Proteomes" id="UP000285138"/>
    </source>
</evidence>
<dbReference type="InterPro" id="IPR050243">
    <property type="entry name" value="PHP_phosphatase"/>
</dbReference>
<gene>
    <name evidence="2" type="ORF">D5R97_05740</name>
</gene>
<dbReference type="SUPFAM" id="SSF89550">
    <property type="entry name" value="PHP domain-like"/>
    <property type="match status" value="1"/>
</dbReference>
<dbReference type="GO" id="GO:0008270">
    <property type="term" value="F:zinc ion binding"/>
    <property type="evidence" value="ECO:0007669"/>
    <property type="project" value="TreeGrafter"/>
</dbReference>
<dbReference type="Gene3D" id="3.20.20.140">
    <property type="entry name" value="Metal-dependent hydrolases"/>
    <property type="match status" value="1"/>
</dbReference>
<dbReference type="Proteomes" id="UP000285138">
    <property type="component" value="Unassembled WGS sequence"/>
</dbReference>
<dbReference type="PANTHER" id="PTHR36928">
    <property type="entry name" value="PHOSPHATASE YCDX-RELATED"/>
    <property type="match status" value="1"/>
</dbReference>
<dbReference type="SMART" id="SM00481">
    <property type="entry name" value="POLIIIAc"/>
    <property type="match status" value="1"/>
</dbReference>
<dbReference type="GO" id="GO:0005829">
    <property type="term" value="C:cytosol"/>
    <property type="evidence" value="ECO:0007669"/>
    <property type="project" value="TreeGrafter"/>
</dbReference>
<dbReference type="InterPro" id="IPR004013">
    <property type="entry name" value="PHP_dom"/>
</dbReference>
<name>A0A424YDS0_9FIRM</name>
<dbReference type="AlphaFoldDB" id="A0A424YDS0"/>
<protein>
    <submittedName>
        <fullName evidence="2">PHP domain-containing protein</fullName>
    </submittedName>
</protein>
<organism evidence="2 3">
    <name type="scientific">Candidatus Syntrophonatronum acetioxidans</name>
    <dbReference type="NCBI Taxonomy" id="1795816"/>
    <lineage>
        <taxon>Bacteria</taxon>
        <taxon>Bacillati</taxon>
        <taxon>Bacillota</taxon>
        <taxon>Clostridia</taxon>
        <taxon>Eubacteriales</taxon>
        <taxon>Syntrophomonadaceae</taxon>
        <taxon>Candidatus Syntrophonatronum</taxon>
    </lineage>
</organism>
<dbReference type="EMBL" id="QZAA01000152">
    <property type="protein sequence ID" value="RQD75600.1"/>
    <property type="molecule type" value="Genomic_DNA"/>
</dbReference>
<dbReference type="PANTHER" id="PTHR36928:SF1">
    <property type="entry name" value="PHOSPHATASE YCDX-RELATED"/>
    <property type="match status" value="1"/>
</dbReference>
<comment type="caution">
    <text evidence="2">The sequence shown here is derived from an EMBL/GenBank/DDBJ whole genome shotgun (WGS) entry which is preliminary data.</text>
</comment>
<dbReference type="Pfam" id="PF02811">
    <property type="entry name" value="PHP"/>
    <property type="match status" value="1"/>
</dbReference>
<dbReference type="GO" id="GO:0042578">
    <property type="term" value="F:phosphoric ester hydrolase activity"/>
    <property type="evidence" value="ECO:0007669"/>
    <property type="project" value="TreeGrafter"/>
</dbReference>
<accession>A0A424YDS0</accession>
<proteinExistence type="predicted"/>
<evidence type="ECO:0000259" key="1">
    <source>
        <dbReference type="SMART" id="SM00481"/>
    </source>
</evidence>
<evidence type="ECO:0000313" key="2">
    <source>
        <dbReference type="EMBL" id="RQD75600.1"/>
    </source>
</evidence>
<reference evidence="2 3" key="1">
    <citation type="submission" date="2018-08" db="EMBL/GenBank/DDBJ databases">
        <title>The metabolism and importance of syntrophic acetate oxidation coupled to methane or sulfide production in haloalkaline environments.</title>
        <authorList>
            <person name="Timmers P.H.A."/>
            <person name="Vavourakis C.D."/>
            <person name="Sorokin D.Y."/>
            <person name="Sinninghe Damste J.S."/>
            <person name="Muyzer G."/>
            <person name="Stams A.J.M."/>
            <person name="Plugge C.M."/>
        </authorList>
    </citation>
    <scope>NUCLEOTIDE SEQUENCE [LARGE SCALE GENOMIC DNA]</scope>
    <source>
        <strain evidence="2">MSAO_Bac1</strain>
    </source>
</reference>
<dbReference type="InterPro" id="IPR016195">
    <property type="entry name" value="Pol/histidinol_Pase-like"/>
</dbReference>
<feature type="domain" description="Polymerase/histidinol phosphatase N-terminal" evidence="1">
    <location>
        <begin position="5"/>
        <end position="84"/>
    </location>
</feature>
<sequence>MKLFADYHTHTLYSHGKGRVEDNVKAALKRGLEEVAITDHGPANPFVGIRGLKVLRKIKEEIYNCQKKYPSIKILLGLEANVITISGKLDISPRYIRELDLLLVGLHPGVIPGDSKSLINLTFKNWGSYFSQIIRKQVRFTNTLALINAVKRYPAHIVVHPGLKLSIDTPQLARICALRGVALEINSSHGEKTREYLKAALPGEVKFVINSDAHSPKEVGELEAGLDLAHSLGLEKERIINAR</sequence>
<dbReference type="InterPro" id="IPR003141">
    <property type="entry name" value="Pol/His_phosphatase_N"/>
</dbReference>